<keyword evidence="4" id="KW-1185">Reference proteome</keyword>
<dbReference type="Proteomes" id="UP000190539">
    <property type="component" value="Unassembled WGS sequence"/>
</dbReference>
<proteinExistence type="predicted"/>
<comment type="caution">
    <text evidence="3">The sequence shown here is derived from an EMBL/GenBank/DDBJ whole genome shotgun (WGS) entry which is preliminary data.</text>
</comment>
<dbReference type="AlphaFoldDB" id="A0A1V4A5T8"/>
<feature type="region of interest" description="Disordered" evidence="2">
    <location>
        <begin position="287"/>
        <end position="318"/>
    </location>
</feature>
<sequence>MSASPHGFAPVPPSVRSRGYRPGQVDPYVSELSGSRDAAWERAARLTVLAKEMRGEADRLRDVVAKLAPQTYEALGERAVRILALGEEEAAALWEAARVAGASVVDAAGRDAADTGERARAHAGAVLAEAGGWADERDAAARAAADEIRKAARRDVKEWRGESLAVLRDTRQRCEALLAAQEKEQADRWEAAEGELAEREAGADAYWSDRLNAAEEGLAAVERDLARAAETARHTEEDARARGVEALAEARSREERVIRETDRVLRDHEESREELRARLDHVRGSLAALTGRGTGEEGEGTEVGDGGGAGDTAEEPGVIEVVAVVDAGRQRG</sequence>
<organism evidence="3 4">
    <name type="scientific">Streptomyces tsukubensis</name>
    <dbReference type="NCBI Taxonomy" id="83656"/>
    <lineage>
        <taxon>Bacteria</taxon>
        <taxon>Bacillati</taxon>
        <taxon>Actinomycetota</taxon>
        <taxon>Actinomycetes</taxon>
        <taxon>Kitasatosporales</taxon>
        <taxon>Streptomycetaceae</taxon>
        <taxon>Streptomyces</taxon>
    </lineage>
</organism>
<name>A0A1V4A5T8_9ACTN</name>
<evidence type="ECO:0000256" key="2">
    <source>
        <dbReference type="SAM" id="MobiDB-lite"/>
    </source>
</evidence>
<accession>A0A1V4A5T8</accession>
<evidence type="ECO:0000313" key="3">
    <source>
        <dbReference type="EMBL" id="OON75942.1"/>
    </source>
</evidence>
<dbReference type="STRING" id="83656.B1H18_21615"/>
<gene>
    <name evidence="3" type="ORF">B1H18_21615</name>
</gene>
<keyword evidence="1" id="KW-0175">Coiled coil</keyword>
<reference evidence="3 4" key="1">
    <citation type="submission" date="2017-02" db="EMBL/GenBank/DDBJ databases">
        <title>Draft Genome Sequence of Streptomyces tsukubaensis F601, a Producer of the immunosuppressant tacrolimus FK506.</title>
        <authorList>
            <person name="Zong G."/>
            <person name="Zhong C."/>
            <person name="Fu J."/>
            <person name="Qin R."/>
            <person name="Cao G."/>
        </authorList>
    </citation>
    <scope>NUCLEOTIDE SEQUENCE [LARGE SCALE GENOMIC DNA]</scope>
    <source>
        <strain evidence="3 4">F601</strain>
    </source>
</reference>
<evidence type="ECO:0000313" key="4">
    <source>
        <dbReference type="Proteomes" id="UP000190539"/>
    </source>
</evidence>
<protein>
    <recommendedName>
        <fullName evidence="5">Cellulose-binding protein</fullName>
    </recommendedName>
</protein>
<evidence type="ECO:0008006" key="5">
    <source>
        <dbReference type="Google" id="ProtNLM"/>
    </source>
</evidence>
<evidence type="ECO:0000256" key="1">
    <source>
        <dbReference type="SAM" id="Coils"/>
    </source>
</evidence>
<dbReference type="EMBL" id="MVFC01000020">
    <property type="protein sequence ID" value="OON75942.1"/>
    <property type="molecule type" value="Genomic_DNA"/>
</dbReference>
<feature type="coiled-coil region" evidence="1">
    <location>
        <begin position="211"/>
        <end position="285"/>
    </location>
</feature>
<feature type="region of interest" description="Disordered" evidence="2">
    <location>
        <begin position="1"/>
        <end position="23"/>
    </location>
</feature>